<keyword evidence="2" id="KW-1185">Reference proteome</keyword>
<organism evidence="1 2">
    <name type="scientific">Streptomyces flavofungini</name>
    <dbReference type="NCBI Taxonomy" id="68200"/>
    <lineage>
        <taxon>Bacteria</taxon>
        <taxon>Bacillati</taxon>
        <taxon>Actinomycetota</taxon>
        <taxon>Actinomycetes</taxon>
        <taxon>Kitasatosporales</taxon>
        <taxon>Streptomycetaceae</taxon>
        <taxon>Streptomyces</taxon>
    </lineage>
</organism>
<sequence length="118" mass="12796">MLPPRGEGPAADQTIQDLLERDWPRDLPARQERQLRSTGAALLRADAIGVGHDHFPAAFGRRQPALAAPAFSRFRIQAVIARIPPALRLAVLGGRWCTWSGQPTEAAPTAKTSPKASR</sequence>
<comment type="caution">
    <text evidence="1">The sequence shown here is derived from an EMBL/GenBank/DDBJ whole genome shotgun (WGS) entry which is preliminary data.</text>
</comment>
<name>A0ABS0XJ36_9ACTN</name>
<proteinExistence type="predicted"/>
<evidence type="ECO:0000313" key="2">
    <source>
        <dbReference type="Proteomes" id="UP000634780"/>
    </source>
</evidence>
<dbReference type="EMBL" id="JAEKOZ010000056">
    <property type="protein sequence ID" value="MBJ3813225.1"/>
    <property type="molecule type" value="Genomic_DNA"/>
</dbReference>
<dbReference type="RefSeq" id="WP_198898075.1">
    <property type="nucleotide sequence ID" value="NZ_JAEKOZ010000056.1"/>
</dbReference>
<reference evidence="1 2" key="1">
    <citation type="submission" date="2020-12" db="EMBL/GenBank/DDBJ databases">
        <title>Streptomyces typhae sp. nov., a novel endophytic actinomycete isolated from the root of cattail pollen (Typha angustifolia L.).</title>
        <authorList>
            <person name="Peng C."/>
            <person name="Liu C."/>
        </authorList>
    </citation>
    <scope>NUCLEOTIDE SEQUENCE [LARGE SCALE GENOMIC DNA]</scope>
    <source>
        <strain evidence="1 2">JCM 4753</strain>
    </source>
</reference>
<gene>
    <name evidence="1" type="ORF">JGB26_40295</name>
</gene>
<accession>A0ABS0XJ36</accession>
<evidence type="ECO:0000313" key="1">
    <source>
        <dbReference type="EMBL" id="MBJ3813225.1"/>
    </source>
</evidence>
<dbReference type="Proteomes" id="UP000634780">
    <property type="component" value="Unassembled WGS sequence"/>
</dbReference>
<protein>
    <submittedName>
        <fullName evidence="1">Uncharacterized protein</fullName>
    </submittedName>
</protein>